<comment type="caution">
    <text evidence="2">The sequence shown here is derived from an EMBL/GenBank/DDBJ whole genome shotgun (WGS) entry which is preliminary data.</text>
</comment>
<sequence>MATRVHSSPKLLKNLRSFIRPLNSATSSSSAAVSPLNFGDKPDLSTVEKHHTTTTTPLDFDDHQKLFASVSTSKLLRSSFNLGLVSNETFLDLGMWVMNSRLIQTPLLRHIILKTVKHTFFQQFCAGETPEEAAECLRKIQDAGLRSMLIYAAEHTSDNAGCDRNLEGFFYRVLNSPSRFRLHL</sequence>
<protein>
    <recommendedName>
        <fullName evidence="1">Proline dehydrogenase</fullName>
        <ecNumber evidence="1">1.5.5.2</ecNumber>
    </recommendedName>
</protein>
<dbReference type="GO" id="GO:0005739">
    <property type="term" value="C:mitochondrion"/>
    <property type="evidence" value="ECO:0007669"/>
    <property type="project" value="TreeGrafter"/>
</dbReference>
<comment type="catalytic activity">
    <reaction evidence="1">
        <text>L-proline + a quinone = (S)-1-pyrroline-5-carboxylate + a quinol + H(+)</text>
        <dbReference type="Rhea" id="RHEA:23784"/>
        <dbReference type="ChEBI" id="CHEBI:15378"/>
        <dbReference type="ChEBI" id="CHEBI:17388"/>
        <dbReference type="ChEBI" id="CHEBI:24646"/>
        <dbReference type="ChEBI" id="CHEBI:60039"/>
        <dbReference type="ChEBI" id="CHEBI:132124"/>
        <dbReference type="EC" id="1.5.5.2"/>
    </reaction>
</comment>
<gene>
    <name evidence="2" type="ORF">HRI_000282100</name>
</gene>
<keyword evidence="1" id="KW-0285">Flavoprotein</keyword>
<reference evidence="2" key="1">
    <citation type="submission" date="2023-05" db="EMBL/GenBank/DDBJ databases">
        <title>Genome and transcriptome analyses reveal genes involved in the formation of fine ridges on petal epidermal cells in Hibiscus trionum.</title>
        <authorList>
            <person name="Koshimizu S."/>
            <person name="Masuda S."/>
            <person name="Ishii T."/>
            <person name="Shirasu K."/>
            <person name="Hoshino A."/>
            <person name="Arita M."/>
        </authorList>
    </citation>
    <scope>NUCLEOTIDE SEQUENCE</scope>
    <source>
        <strain evidence="2">Hamamatsu line</strain>
    </source>
</reference>
<comment type="function">
    <text evidence="1">Converts proline to delta-1-pyrroline-5-carboxylate.</text>
</comment>
<evidence type="ECO:0000313" key="2">
    <source>
        <dbReference type="EMBL" id="GMI66128.1"/>
    </source>
</evidence>
<name>A0A9W7GX24_HIBTR</name>
<dbReference type="InterPro" id="IPR015659">
    <property type="entry name" value="Proline_oxidase"/>
</dbReference>
<evidence type="ECO:0000313" key="3">
    <source>
        <dbReference type="Proteomes" id="UP001165190"/>
    </source>
</evidence>
<dbReference type="PANTHER" id="PTHR13914">
    <property type="entry name" value="PROLINE OXIDASE"/>
    <property type="match status" value="1"/>
</dbReference>
<organism evidence="2 3">
    <name type="scientific">Hibiscus trionum</name>
    <name type="common">Flower of an hour</name>
    <dbReference type="NCBI Taxonomy" id="183268"/>
    <lineage>
        <taxon>Eukaryota</taxon>
        <taxon>Viridiplantae</taxon>
        <taxon>Streptophyta</taxon>
        <taxon>Embryophyta</taxon>
        <taxon>Tracheophyta</taxon>
        <taxon>Spermatophyta</taxon>
        <taxon>Magnoliopsida</taxon>
        <taxon>eudicotyledons</taxon>
        <taxon>Gunneridae</taxon>
        <taxon>Pentapetalae</taxon>
        <taxon>rosids</taxon>
        <taxon>malvids</taxon>
        <taxon>Malvales</taxon>
        <taxon>Malvaceae</taxon>
        <taxon>Malvoideae</taxon>
        <taxon>Hibiscus</taxon>
    </lineage>
</organism>
<dbReference type="GO" id="GO:0004657">
    <property type="term" value="F:proline dehydrogenase activity"/>
    <property type="evidence" value="ECO:0007669"/>
    <property type="project" value="UniProtKB-EC"/>
</dbReference>
<comment type="similarity">
    <text evidence="1">Belongs to the proline oxidase family.</text>
</comment>
<comment type="cofactor">
    <cofactor evidence="1">
        <name>FAD</name>
        <dbReference type="ChEBI" id="CHEBI:57692"/>
    </cofactor>
</comment>
<dbReference type="GO" id="GO:0071949">
    <property type="term" value="F:FAD binding"/>
    <property type="evidence" value="ECO:0007669"/>
    <property type="project" value="TreeGrafter"/>
</dbReference>
<keyword evidence="1" id="KW-0560">Oxidoreductase</keyword>
<keyword evidence="1" id="KW-0642">Proline metabolism</keyword>
<dbReference type="PANTHER" id="PTHR13914:SF0">
    <property type="entry name" value="PROLINE DEHYDROGENASE 1, MITOCHONDRIAL"/>
    <property type="match status" value="1"/>
</dbReference>
<accession>A0A9W7GX24</accession>
<keyword evidence="3" id="KW-1185">Reference proteome</keyword>
<dbReference type="AlphaFoldDB" id="A0A9W7GX24"/>
<dbReference type="Proteomes" id="UP001165190">
    <property type="component" value="Unassembled WGS sequence"/>
</dbReference>
<dbReference type="EC" id="1.5.5.2" evidence="1"/>
<evidence type="ECO:0000256" key="1">
    <source>
        <dbReference type="RuleBase" id="RU364054"/>
    </source>
</evidence>
<dbReference type="EMBL" id="BSYR01000004">
    <property type="protein sequence ID" value="GMI66128.1"/>
    <property type="molecule type" value="Genomic_DNA"/>
</dbReference>
<dbReference type="OrthoDB" id="5464at2759"/>
<dbReference type="GO" id="GO:0010133">
    <property type="term" value="P:L-proline catabolic process to L-glutamate"/>
    <property type="evidence" value="ECO:0007669"/>
    <property type="project" value="TreeGrafter"/>
</dbReference>
<proteinExistence type="inferred from homology"/>
<dbReference type="Gene3D" id="3.20.20.220">
    <property type="match status" value="1"/>
</dbReference>
<keyword evidence="1" id="KW-0274">FAD</keyword>